<comment type="function">
    <text evidence="8">CIPK serine-threonine protein kinases interact with CBL proteins. Binding of a CBL protein to the regulatory NAF domain of CIPK protein lead to the activation of the kinase in a calcium-dependent manner.</text>
</comment>
<dbReference type="CDD" id="cd05117">
    <property type="entry name" value="STKc_CAMK"/>
    <property type="match status" value="1"/>
</dbReference>
<dbReference type="PROSITE" id="PS00108">
    <property type="entry name" value="PROTEIN_KINASE_ST"/>
    <property type="match status" value="1"/>
</dbReference>
<dbReference type="GO" id="GO:0005524">
    <property type="term" value="F:ATP binding"/>
    <property type="evidence" value="ECO:0007669"/>
    <property type="project" value="UniProtKB-UniRule"/>
</dbReference>
<feature type="domain" description="Protein kinase" evidence="10">
    <location>
        <begin position="194"/>
        <end position="443"/>
    </location>
</feature>
<organism evidence="11 12">
    <name type="scientific">Zingiber officinale</name>
    <name type="common">Ginger</name>
    <name type="synonym">Amomum zingiber</name>
    <dbReference type="NCBI Taxonomy" id="94328"/>
    <lineage>
        <taxon>Eukaryota</taxon>
        <taxon>Viridiplantae</taxon>
        <taxon>Streptophyta</taxon>
        <taxon>Embryophyta</taxon>
        <taxon>Tracheophyta</taxon>
        <taxon>Spermatophyta</taxon>
        <taxon>Magnoliopsida</taxon>
        <taxon>Liliopsida</taxon>
        <taxon>Zingiberales</taxon>
        <taxon>Zingiberaceae</taxon>
        <taxon>Zingiber</taxon>
    </lineage>
</organism>
<name>A0A8J5FV13_ZINOF</name>
<evidence type="ECO:0000256" key="8">
    <source>
        <dbReference type="ARBA" id="ARBA00058225"/>
    </source>
</evidence>
<dbReference type="FunFam" id="1.10.510.10:FF:000571">
    <property type="entry name" value="Maternal embryonic leucine zipper kinase"/>
    <property type="match status" value="1"/>
</dbReference>
<dbReference type="InterPro" id="IPR008271">
    <property type="entry name" value="Ser/Thr_kinase_AS"/>
</dbReference>
<sequence>MGVPRGDDDEHRREERVLSARAPQDPHLLLEFAESLALILGFRPILVPRATISPSAAEKRQSGSVWPSGSCHYTRSGLVGLIHSAVAMRRKRKGIRPPDTVAVSRTDDFDTARQIKKQCGEDWKVFRNQKAGSCSGGGEKAGCDGSRAAAGVVMTAPPYGRLAADYPGRGLKRKLGCMEPATRIGRKEKLEDEYVLGRKIGKGRFGSVRLCRSKANGEEFACKTLRKDGDETVHREVEIMQHISGHPGIVTLKAVFEDEISFHLVMELCSGGRLIDQINKEVRYSEQRAAILIKELITIIKYCCEMGVVHRDIKPENILLTASGKIKLADFGLAVRFIAGQKLSGRAGSPAYVAPEVLVGDYSEKVDIWAAGVLLHLLLVGELPFKGHSREAVFEEIKFMELHFITGAWEAISELAKDLVGKMLTRDASERITIDEILMHPWILFYTKCSSEAVTRKARIRRSAKPILDIKRVAALINSSLTAENSNSKSEEQHDGSCFVDVLAAAMGRVSISETKRSRLCGPIHPIQQQCSSNMEANLCTAF</sequence>
<feature type="binding site" evidence="9">
    <location>
        <position position="223"/>
    </location>
    <ligand>
        <name>ATP</name>
        <dbReference type="ChEBI" id="CHEBI:30616"/>
    </ligand>
</feature>
<dbReference type="EMBL" id="JACMSC010000012">
    <property type="protein sequence ID" value="KAG6496475.1"/>
    <property type="molecule type" value="Genomic_DNA"/>
</dbReference>
<gene>
    <name evidence="11" type="ORF">ZIOFF_044342</name>
</gene>
<dbReference type="GO" id="GO:0004674">
    <property type="term" value="F:protein serine/threonine kinase activity"/>
    <property type="evidence" value="ECO:0007669"/>
    <property type="project" value="UniProtKB-KW"/>
</dbReference>
<keyword evidence="5 9" id="KW-0547">Nucleotide-binding</keyword>
<dbReference type="Pfam" id="PF00069">
    <property type="entry name" value="Pkinase"/>
    <property type="match status" value="1"/>
</dbReference>
<dbReference type="FunFam" id="3.30.200.20:FF:000042">
    <property type="entry name" value="Aurora kinase A"/>
    <property type="match status" value="1"/>
</dbReference>
<evidence type="ECO:0000256" key="7">
    <source>
        <dbReference type="ARBA" id="ARBA00022840"/>
    </source>
</evidence>
<keyword evidence="4" id="KW-0677">Repeat</keyword>
<dbReference type="Gene3D" id="1.10.510.10">
    <property type="entry name" value="Transferase(Phosphotransferase) domain 1"/>
    <property type="match status" value="1"/>
</dbReference>
<accession>A0A8J5FV13</accession>
<keyword evidence="2" id="KW-0723">Serine/threonine-protein kinase</keyword>
<protein>
    <recommendedName>
        <fullName evidence="10">Protein kinase domain-containing protein</fullName>
    </recommendedName>
</protein>
<dbReference type="AlphaFoldDB" id="A0A8J5FV13"/>
<evidence type="ECO:0000256" key="3">
    <source>
        <dbReference type="ARBA" id="ARBA00022679"/>
    </source>
</evidence>
<evidence type="ECO:0000256" key="5">
    <source>
        <dbReference type="ARBA" id="ARBA00022741"/>
    </source>
</evidence>
<evidence type="ECO:0000256" key="9">
    <source>
        <dbReference type="PROSITE-ProRule" id="PRU10141"/>
    </source>
</evidence>
<evidence type="ECO:0000256" key="1">
    <source>
        <dbReference type="ARBA" id="ARBA00006234"/>
    </source>
</evidence>
<evidence type="ECO:0000313" key="12">
    <source>
        <dbReference type="Proteomes" id="UP000734854"/>
    </source>
</evidence>
<evidence type="ECO:0000256" key="2">
    <source>
        <dbReference type="ARBA" id="ARBA00022527"/>
    </source>
</evidence>
<dbReference type="PROSITE" id="PS50011">
    <property type="entry name" value="PROTEIN_KINASE_DOM"/>
    <property type="match status" value="1"/>
</dbReference>
<keyword evidence="12" id="KW-1185">Reference proteome</keyword>
<reference evidence="11 12" key="1">
    <citation type="submission" date="2020-08" db="EMBL/GenBank/DDBJ databases">
        <title>Plant Genome Project.</title>
        <authorList>
            <person name="Zhang R.-G."/>
        </authorList>
    </citation>
    <scope>NUCLEOTIDE SEQUENCE [LARGE SCALE GENOMIC DNA]</scope>
    <source>
        <tissue evidence="11">Rhizome</tissue>
    </source>
</reference>
<dbReference type="InterPro" id="IPR017441">
    <property type="entry name" value="Protein_kinase_ATP_BS"/>
</dbReference>
<dbReference type="SUPFAM" id="SSF56112">
    <property type="entry name" value="Protein kinase-like (PK-like)"/>
    <property type="match status" value="1"/>
</dbReference>
<dbReference type="PROSITE" id="PS00107">
    <property type="entry name" value="PROTEIN_KINASE_ATP"/>
    <property type="match status" value="1"/>
</dbReference>
<evidence type="ECO:0000256" key="4">
    <source>
        <dbReference type="ARBA" id="ARBA00022737"/>
    </source>
</evidence>
<comment type="caution">
    <text evidence="11">The sequence shown here is derived from an EMBL/GenBank/DDBJ whole genome shotgun (WGS) entry which is preliminary data.</text>
</comment>
<dbReference type="SMART" id="SM00220">
    <property type="entry name" value="S_TKc"/>
    <property type="match status" value="1"/>
</dbReference>
<keyword evidence="7 9" id="KW-0067">ATP-binding</keyword>
<evidence type="ECO:0000259" key="10">
    <source>
        <dbReference type="PROSITE" id="PS50011"/>
    </source>
</evidence>
<proteinExistence type="inferred from homology"/>
<evidence type="ECO:0000256" key="6">
    <source>
        <dbReference type="ARBA" id="ARBA00022777"/>
    </source>
</evidence>
<dbReference type="InterPro" id="IPR000719">
    <property type="entry name" value="Prot_kinase_dom"/>
</dbReference>
<dbReference type="PANTHER" id="PTHR24349">
    <property type="entry name" value="SERINE/THREONINE-PROTEIN KINASE"/>
    <property type="match status" value="1"/>
</dbReference>
<dbReference type="InterPro" id="IPR011009">
    <property type="entry name" value="Kinase-like_dom_sf"/>
</dbReference>
<dbReference type="Proteomes" id="UP000734854">
    <property type="component" value="Unassembled WGS sequence"/>
</dbReference>
<keyword evidence="6" id="KW-0418">Kinase</keyword>
<dbReference type="InterPro" id="IPR050205">
    <property type="entry name" value="CDPK_Ser/Thr_kinases"/>
</dbReference>
<comment type="similarity">
    <text evidence="1">Belongs to the protein kinase superfamily. CAMK Ser/Thr protein kinase family. SNF1 subfamily.</text>
</comment>
<evidence type="ECO:0000313" key="11">
    <source>
        <dbReference type="EMBL" id="KAG6496475.1"/>
    </source>
</evidence>
<keyword evidence="3" id="KW-0808">Transferase</keyword>